<evidence type="ECO:0000313" key="3">
    <source>
        <dbReference type="Proteomes" id="UP000789901"/>
    </source>
</evidence>
<protein>
    <submittedName>
        <fullName evidence="2">28485_t:CDS:1</fullName>
    </submittedName>
</protein>
<feature type="compositionally biased region" description="Low complexity" evidence="1">
    <location>
        <begin position="11"/>
        <end position="23"/>
    </location>
</feature>
<name>A0ABN7VQ63_GIGMA</name>
<gene>
    <name evidence="2" type="ORF">GMARGA_LOCUS21310</name>
</gene>
<dbReference type="Proteomes" id="UP000789901">
    <property type="component" value="Unassembled WGS sequence"/>
</dbReference>
<keyword evidence="3" id="KW-1185">Reference proteome</keyword>
<reference evidence="2 3" key="1">
    <citation type="submission" date="2021-06" db="EMBL/GenBank/DDBJ databases">
        <authorList>
            <person name="Kallberg Y."/>
            <person name="Tangrot J."/>
            <person name="Rosling A."/>
        </authorList>
    </citation>
    <scope>NUCLEOTIDE SEQUENCE [LARGE SCALE GENOMIC DNA]</scope>
    <source>
        <strain evidence="2 3">120-4 pot B 10/14</strain>
    </source>
</reference>
<feature type="region of interest" description="Disordered" evidence="1">
    <location>
        <begin position="60"/>
        <end position="79"/>
    </location>
</feature>
<feature type="compositionally biased region" description="Basic and acidic residues" evidence="1">
    <location>
        <begin position="66"/>
        <end position="79"/>
    </location>
</feature>
<feature type="non-terminal residue" evidence="2">
    <location>
        <position position="225"/>
    </location>
</feature>
<organism evidence="2 3">
    <name type="scientific">Gigaspora margarita</name>
    <dbReference type="NCBI Taxonomy" id="4874"/>
    <lineage>
        <taxon>Eukaryota</taxon>
        <taxon>Fungi</taxon>
        <taxon>Fungi incertae sedis</taxon>
        <taxon>Mucoromycota</taxon>
        <taxon>Glomeromycotina</taxon>
        <taxon>Glomeromycetes</taxon>
        <taxon>Diversisporales</taxon>
        <taxon>Gigasporaceae</taxon>
        <taxon>Gigaspora</taxon>
    </lineage>
</organism>
<accession>A0ABN7VQ63</accession>
<comment type="caution">
    <text evidence="2">The sequence shown here is derived from an EMBL/GenBank/DDBJ whole genome shotgun (WGS) entry which is preliminary data.</text>
</comment>
<dbReference type="EMBL" id="CAJVQB010019550">
    <property type="protein sequence ID" value="CAG8791535.1"/>
    <property type="molecule type" value="Genomic_DNA"/>
</dbReference>
<evidence type="ECO:0000256" key="1">
    <source>
        <dbReference type="SAM" id="MobiDB-lite"/>
    </source>
</evidence>
<evidence type="ECO:0000313" key="2">
    <source>
        <dbReference type="EMBL" id="CAG8791535.1"/>
    </source>
</evidence>
<feature type="region of interest" description="Disordered" evidence="1">
    <location>
        <begin position="1"/>
        <end position="42"/>
    </location>
</feature>
<sequence length="225" mass="25610">MPKQQKKQKFSNMRNNKENNNSSTELTKEDNKASQKPLTNVIEPEPMLVMLIQVEQTIEQETTWDPIEKKTQDTNPPQKEEYDYAPTPDMEIDNVGININNTEEQIQVTMECPDEEEYQVTMGPSLDTNGTEVEMNDTIENDLVTPEMQMAGVFGTKDKMVAQHDNPGESTTPTYMRGNEDLKDELNILSFTNDTAAQSNDYAESHTLKTAIKATQLEDTEWLHS</sequence>
<proteinExistence type="predicted"/>